<name>A0A1G2SHG0_9BACT</name>
<protein>
    <recommendedName>
        <fullName evidence="1">Tellurite resistance methyltransferase TehB-like domain-containing protein</fullName>
    </recommendedName>
</protein>
<dbReference type="InterPro" id="IPR015985">
    <property type="entry name" value="TehB-like_dom"/>
</dbReference>
<dbReference type="CDD" id="cd02440">
    <property type="entry name" value="AdoMet_MTases"/>
    <property type="match status" value="1"/>
</dbReference>
<reference evidence="2 3" key="1">
    <citation type="journal article" date="2016" name="Nat. Commun.">
        <title>Thousands of microbial genomes shed light on interconnected biogeochemical processes in an aquifer system.</title>
        <authorList>
            <person name="Anantharaman K."/>
            <person name="Brown C.T."/>
            <person name="Hug L.A."/>
            <person name="Sharon I."/>
            <person name="Castelle C.J."/>
            <person name="Probst A.J."/>
            <person name="Thomas B.C."/>
            <person name="Singh A."/>
            <person name="Wilkins M.J."/>
            <person name="Karaoz U."/>
            <person name="Brodie E.L."/>
            <person name="Williams K.H."/>
            <person name="Hubbard S.S."/>
            <person name="Banfield J.F."/>
        </authorList>
    </citation>
    <scope>NUCLEOTIDE SEQUENCE [LARGE SCALE GENOMIC DNA]</scope>
</reference>
<feature type="domain" description="Tellurite resistance methyltransferase TehB-like" evidence="1">
    <location>
        <begin position="30"/>
        <end position="181"/>
    </location>
</feature>
<organism evidence="2 3">
    <name type="scientific">Candidatus Yonathbacteria bacterium RIFCSPLOWO2_01_FULL_47_33b</name>
    <dbReference type="NCBI Taxonomy" id="1802727"/>
    <lineage>
        <taxon>Bacteria</taxon>
        <taxon>Candidatus Yonathiibacteriota</taxon>
    </lineage>
</organism>
<dbReference type="PANTHER" id="PTHR43861">
    <property type="entry name" value="TRANS-ACONITATE 2-METHYLTRANSFERASE-RELATED"/>
    <property type="match status" value="1"/>
</dbReference>
<evidence type="ECO:0000313" key="3">
    <source>
        <dbReference type="Proteomes" id="UP000177987"/>
    </source>
</evidence>
<dbReference type="AlphaFoldDB" id="A0A1G2SHG0"/>
<evidence type="ECO:0000313" key="2">
    <source>
        <dbReference type="EMBL" id="OHA84152.1"/>
    </source>
</evidence>
<dbReference type="Proteomes" id="UP000177987">
    <property type="component" value="Unassembled WGS sequence"/>
</dbReference>
<dbReference type="Gene3D" id="3.40.50.150">
    <property type="entry name" value="Vaccinia Virus protein VP39"/>
    <property type="match status" value="1"/>
</dbReference>
<evidence type="ECO:0000259" key="1">
    <source>
        <dbReference type="Pfam" id="PF03848"/>
    </source>
</evidence>
<dbReference type="Pfam" id="PF03848">
    <property type="entry name" value="TehB"/>
    <property type="match status" value="1"/>
</dbReference>
<gene>
    <name evidence="2" type="ORF">A2937_01120</name>
</gene>
<comment type="caution">
    <text evidence="2">The sequence shown here is derived from an EMBL/GenBank/DDBJ whole genome shotgun (WGS) entry which is preliminary data.</text>
</comment>
<proteinExistence type="predicted"/>
<sequence>MQYAGHDLNITMQNKIKIGEIEILKPRQIVYDILKYKDSGTVLDMGAGFGRHSLFLAYKGFQVTAVEIEDDRLKRLRSQAEKLGVNIHTIQGDVADFVPKEKYDVILSTMVLHFLTKETAHKALETMQAHTNKDGLNVVSVYTDENPAGIRPYLFMKNELGDVYHDWKILEYEETLGPVIENPQDGGPDRRYGAKLIARKK</sequence>
<dbReference type="InterPro" id="IPR029063">
    <property type="entry name" value="SAM-dependent_MTases_sf"/>
</dbReference>
<dbReference type="EMBL" id="MHUW01000006">
    <property type="protein sequence ID" value="OHA84152.1"/>
    <property type="molecule type" value="Genomic_DNA"/>
</dbReference>
<accession>A0A1G2SHG0</accession>
<dbReference type="STRING" id="1802727.A2937_01120"/>
<dbReference type="SUPFAM" id="SSF53335">
    <property type="entry name" value="S-adenosyl-L-methionine-dependent methyltransferases"/>
    <property type="match status" value="1"/>
</dbReference>